<feature type="compositionally biased region" description="Low complexity" evidence="4">
    <location>
        <begin position="25"/>
        <end position="37"/>
    </location>
</feature>
<feature type="compositionally biased region" description="Pro residues" evidence="4">
    <location>
        <begin position="10"/>
        <end position="24"/>
    </location>
</feature>
<reference evidence="7" key="1">
    <citation type="journal article" date="2009" name="Rice">
        <title>De Novo Next Generation Sequencing of Plant Genomes.</title>
        <authorList>
            <person name="Rounsley S."/>
            <person name="Marri P.R."/>
            <person name="Yu Y."/>
            <person name="He R."/>
            <person name="Sisneros N."/>
            <person name="Goicoechea J.L."/>
            <person name="Lee S.J."/>
            <person name="Angelova A."/>
            <person name="Kudrna D."/>
            <person name="Luo M."/>
            <person name="Affourtit J."/>
            <person name="Desany B."/>
            <person name="Knight J."/>
            <person name="Niazi F."/>
            <person name="Egholm M."/>
            <person name="Wing R.A."/>
        </authorList>
    </citation>
    <scope>NUCLEOTIDE SEQUENCE [LARGE SCALE GENOMIC DNA]</scope>
    <source>
        <strain evidence="7">cv. IRGC 105608</strain>
    </source>
</reference>
<dbReference type="PROSITE" id="PS51375">
    <property type="entry name" value="PPR"/>
    <property type="match status" value="6"/>
</dbReference>
<evidence type="ECO:0000256" key="1">
    <source>
        <dbReference type="ARBA" id="ARBA00022737"/>
    </source>
</evidence>
<dbReference type="PANTHER" id="PTHR47926">
    <property type="entry name" value="PENTATRICOPEPTIDE REPEAT-CONTAINING PROTEIN"/>
    <property type="match status" value="1"/>
</dbReference>
<protein>
    <recommendedName>
        <fullName evidence="6">PROP1-like PPR domain-containing protein</fullName>
    </recommendedName>
</protein>
<feature type="repeat" description="PPR" evidence="3">
    <location>
        <begin position="147"/>
        <end position="181"/>
    </location>
</feature>
<feature type="repeat" description="PPR" evidence="3">
    <location>
        <begin position="443"/>
        <end position="477"/>
    </location>
</feature>
<dbReference type="PANTHER" id="PTHR47926:SF419">
    <property type="entry name" value="(WILD MALAYSIAN BANANA) HYPOTHETICAL PROTEIN"/>
    <property type="match status" value="1"/>
</dbReference>
<feature type="repeat" description="PPR" evidence="3">
    <location>
        <begin position="575"/>
        <end position="609"/>
    </location>
</feature>
<dbReference type="Pfam" id="PF17177">
    <property type="entry name" value="PPR_long"/>
    <property type="match status" value="1"/>
</dbReference>
<dbReference type="eggNOG" id="KOG4197">
    <property type="taxonomic scope" value="Eukaryota"/>
</dbReference>
<feature type="transmembrane region" description="Helical" evidence="5">
    <location>
        <begin position="908"/>
        <end position="927"/>
    </location>
</feature>
<dbReference type="FunFam" id="1.25.40.10:FF:002013">
    <property type="entry name" value="Pentatricopeptide repeat protein PPR868-14"/>
    <property type="match status" value="1"/>
</dbReference>
<dbReference type="STRING" id="65489.A0A0D3FMW1"/>
<dbReference type="GO" id="GO:0009451">
    <property type="term" value="P:RNA modification"/>
    <property type="evidence" value="ECO:0007669"/>
    <property type="project" value="InterPro"/>
</dbReference>
<evidence type="ECO:0000256" key="3">
    <source>
        <dbReference type="PROSITE-ProRule" id="PRU00708"/>
    </source>
</evidence>
<feature type="repeat" description="PPR" evidence="3">
    <location>
        <begin position="610"/>
        <end position="644"/>
    </location>
</feature>
<dbReference type="InterPro" id="IPR046960">
    <property type="entry name" value="PPR_At4g14850-like_plant"/>
</dbReference>
<evidence type="ECO:0000313" key="7">
    <source>
        <dbReference type="EnsemblPlants" id="OBART03G30930.1"/>
    </source>
</evidence>
<feature type="region of interest" description="Disordered" evidence="4">
    <location>
        <begin position="957"/>
        <end position="1063"/>
    </location>
</feature>
<evidence type="ECO:0000259" key="6">
    <source>
        <dbReference type="Pfam" id="PF17177"/>
    </source>
</evidence>
<keyword evidence="5" id="KW-1133">Transmembrane helix</keyword>
<dbReference type="EnsemblPlants" id="OBART03G30930.1">
    <property type="protein sequence ID" value="OBART03G30930.1"/>
    <property type="gene ID" value="OBART03G30930"/>
</dbReference>
<dbReference type="InterPro" id="IPR002885">
    <property type="entry name" value="PPR_rpt"/>
</dbReference>
<dbReference type="AlphaFoldDB" id="A0A0D3FMW1"/>
<keyword evidence="1" id="KW-0677">Repeat</keyword>
<feature type="domain" description="PROP1-like PPR" evidence="6">
    <location>
        <begin position="227"/>
        <end position="338"/>
    </location>
</feature>
<dbReference type="FunFam" id="1.25.40.10:FF:001542">
    <property type="entry name" value="Pentatricopeptide repeat protein PPR868-14"/>
    <property type="match status" value="1"/>
</dbReference>
<keyword evidence="5" id="KW-0472">Membrane</keyword>
<keyword evidence="5" id="KW-0812">Transmembrane</keyword>
<dbReference type="InterPro" id="IPR033443">
    <property type="entry name" value="PROP1-like_PPR_dom"/>
</dbReference>
<accession>A0A0D3FMW1</accession>
<feature type="repeat" description="PPR" evidence="3">
    <location>
        <begin position="311"/>
        <end position="345"/>
    </location>
</feature>
<sequence>MSPAVRTKRPPPQPLPRRPPPPKPSAESKPAKARAPATSLLESLKSFKSRLAAGPPLAPTPKSFKSYAETCASILRLCSAAATASGTAAASSNLPLVLSIHAHALVSGLTADGSVASHLLTAYAAFARAADRDGAFRDCVSVVGAASPFAYDFMVREHVKAGDIVSARRLFDGMPERSVVSYTTMVDALMKRGSVRDAVELYRQCPLCSVPFFTAMIAGFVLNELPKDALGVFHEMLSCGVSPNEITLVSVIKACIGAGEFDLAMSIVGLAMKSNLLDKNLGVRNSLITLYLRKGDADAARRMFDEMEVRDVVSWTALLDVYAELGDLEGARRVLDEMPERNEVSWGTLVARHEQKGNAKEAVSLYSQMLADGCRPNISCFSSVLGACASLQDLRSGRKIHNQTLKMACSNNVFVSSALIDMYCKCKQLPDAQMIFYSLPQKNIVCWNSLISGYSNNSKMVEAEELFKKMPARNVASWNSIISGYAQNRQFIDALKSFHAMLASGQSPGEITFSSVLLACASLCSLEMGKMVHAKIIKLGIKESIFVGTALSDMYAKSGDLDSSKRVFYEMPKRNDVAWTAMIQGLAENGFAEESILLFEDMISAGITPNEQTFLAILFACSHSGLVEHAMHYFEMMQACGISPKAKHYTCMVDVLARAGHLAEAEDLLLKIESKSEANSWAALLSACNIYRNKEMGERAAKRLQELDKDNTAGYVLLSNMYASCGKWKDAAEMRILMKGINLKKDGGCSWVQIRGQYQAFFSWETKHPLLPDKIQLCIYCIVTILTCLLNLVLPPLIWNSNEDYCKRCPGCENPKHELCYELALVITFEYELSGVTVEVGKECLSFRYSSLIENQYSQLDLRSCSVEKSQKCTVYAVSATCIWIDWGTDSSLPVEVAGAAGMEPLEVAITIIFDALLLVFMVKLFFAMFQMKLVVILFYLVILLFAMAFSGRAPSGAVEVEEEREQRRVEDGVERPPGHPLAPAGGEVPPQHHRRRREAEEELRDLQLRDGALPPRRPPEAEAAAEVVAVHGDVHGGVGGERDGHQRLPRGEPEVAHGDDGGVVVDVEQRQRAAAEEDEQRVAELVHLGENTCAQKKTGPDAAVAPPGGKQKAHHAEGAVAATESTHPAAMAAESARRTALWSAETARSARGCGDGSGTTRRWRRNTVAR</sequence>
<feature type="compositionally biased region" description="Low complexity" evidence="4">
    <location>
        <begin position="1130"/>
        <end position="1141"/>
    </location>
</feature>
<dbReference type="InterPro" id="IPR011990">
    <property type="entry name" value="TPR-like_helical_dom_sf"/>
</dbReference>
<dbReference type="SUPFAM" id="SSF48452">
    <property type="entry name" value="TPR-like"/>
    <property type="match status" value="1"/>
</dbReference>
<dbReference type="Proteomes" id="UP000026960">
    <property type="component" value="Chromosome 3"/>
</dbReference>
<feature type="region of interest" description="Disordered" evidence="4">
    <location>
        <begin position="1094"/>
        <end position="1171"/>
    </location>
</feature>
<feature type="repeat" description="PPR" evidence="3">
    <location>
        <begin position="209"/>
        <end position="243"/>
    </location>
</feature>
<dbReference type="Gene3D" id="1.25.40.10">
    <property type="entry name" value="Tetratricopeptide repeat domain"/>
    <property type="match status" value="5"/>
</dbReference>
<dbReference type="FunFam" id="1.25.40.10:FF:001093">
    <property type="entry name" value="Pentatricopeptide repeat-containing protein At2g34400"/>
    <property type="match status" value="1"/>
</dbReference>
<reference evidence="7" key="2">
    <citation type="submission" date="2015-03" db="UniProtKB">
        <authorList>
            <consortium name="EnsemblPlants"/>
        </authorList>
    </citation>
    <scope>IDENTIFICATION</scope>
</reference>
<proteinExistence type="predicted"/>
<name>A0A0D3FMW1_9ORYZ</name>
<evidence type="ECO:0000313" key="8">
    <source>
        <dbReference type="Proteomes" id="UP000026960"/>
    </source>
</evidence>
<feature type="compositionally biased region" description="Low complexity" evidence="4">
    <location>
        <begin position="1022"/>
        <end position="1032"/>
    </location>
</feature>
<feature type="transmembrane region" description="Helical" evidence="5">
    <location>
        <begin position="934"/>
        <end position="952"/>
    </location>
</feature>
<evidence type="ECO:0000256" key="4">
    <source>
        <dbReference type="SAM" id="MobiDB-lite"/>
    </source>
</evidence>
<dbReference type="PaxDb" id="65489-OBART03G30930.1"/>
<evidence type="ECO:0000256" key="5">
    <source>
        <dbReference type="SAM" id="Phobius"/>
    </source>
</evidence>
<dbReference type="Pfam" id="PF20431">
    <property type="entry name" value="E_motif"/>
    <property type="match status" value="1"/>
</dbReference>
<feature type="compositionally biased region" description="Basic and acidic residues" evidence="4">
    <location>
        <begin position="965"/>
        <end position="978"/>
    </location>
</feature>
<dbReference type="GO" id="GO:0003723">
    <property type="term" value="F:RNA binding"/>
    <property type="evidence" value="ECO:0007669"/>
    <property type="project" value="InterPro"/>
</dbReference>
<dbReference type="FunFam" id="1.25.40.10:FF:000442">
    <property type="entry name" value="Pentatricopeptide repeat-containing protein At3g49710"/>
    <property type="match status" value="1"/>
</dbReference>
<keyword evidence="2" id="KW-0809">Transit peptide</keyword>
<dbReference type="NCBIfam" id="TIGR00756">
    <property type="entry name" value="PPR"/>
    <property type="match status" value="9"/>
</dbReference>
<dbReference type="Pfam" id="PF13041">
    <property type="entry name" value="PPR_2"/>
    <property type="match status" value="2"/>
</dbReference>
<keyword evidence="8" id="KW-1185">Reference proteome</keyword>
<feature type="region of interest" description="Disordered" evidence="4">
    <location>
        <begin position="1"/>
        <end position="37"/>
    </location>
</feature>
<dbReference type="InterPro" id="IPR046848">
    <property type="entry name" value="E_motif"/>
</dbReference>
<feature type="compositionally biased region" description="Basic and acidic residues" evidence="4">
    <location>
        <begin position="1041"/>
        <end position="1061"/>
    </location>
</feature>
<dbReference type="Pfam" id="PF01535">
    <property type="entry name" value="PPR"/>
    <property type="match status" value="4"/>
</dbReference>
<organism evidence="7">
    <name type="scientific">Oryza barthii</name>
    <dbReference type="NCBI Taxonomy" id="65489"/>
    <lineage>
        <taxon>Eukaryota</taxon>
        <taxon>Viridiplantae</taxon>
        <taxon>Streptophyta</taxon>
        <taxon>Embryophyta</taxon>
        <taxon>Tracheophyta</taxon>
        <taxon>Spermatophyta</taxon>
        <taxon>Magnoliopsida</taxon>
        <taxon>Liliopsida</taxon>
        <taxon>Poales</taxon>
        <taxon>Poaceae</taxon>
        <taxon>BOP clade</taxon>
        <taxon>Oryzoideae</taxon>
        <taxon>Oryzeae</taxon>
        <taxon>Oryzinae</taxon>
        <taxon>Oryza</taxon>
    </lineage>
</organism>
<evidence type="ECO:0000256" key="2">
    <source>
        <dbReference type="ARBA" id="ARBA00022946"/>
    </source>
</evidence>
<feature type="compositionally biased region" description="Basic residues" evidence="4">
    <location>
        <begin position="1162"/>
        <end position="1171"/>
    </location>
</feature>
<dbReference type="Gramene" id="OBART03G30930.1">
    <property type="protein sequence ID" value="OBART03G30930.1"/>
    <property type="gene ID" value="OBART03G30930"/>
</dbReference>